<proteinExistence type="predicted"/>
<accession>A0A4R0MX65</accession>
<evidence type="ECO:0000313" key="3">
    <source>
        <dbReference type="Proteomes" id="UP000292884"/>
    </source>
</evidence>
<name>A0A4R0MX65_9SPHI</name>
<reference evidence="2 3" key="1">
    <citation type="submission" date="2019-02" db="EMBL/GenBank/DDBJ databases">
        <title>Pedobacter sp. RP-1-13 sp. nov., isolated from Arctic soil.</title>
        <authorList>
            <person name="Dahal R.H."/>
        </authorList>
    </citation>
    <scope>NUCLEOTIDE SEQUENCE [LARGE SCALE GENOMIC DNA]</scope>
    <source>
        <strain evidence="2 3">RP-1-13</strain>
    </source>
</reference>
<evidence type="ECO:0000256" key="1">
    <source>
        <dbReference type="SAM" id="Phobius"/>
    </source>
</evidence>
<evidence type="ECO:0000313" key="2">
    <source>
        <dbReference type="EMBL" id="TCC91869.1"/>
    </source>
</evidence>
<keyword evidence="1" id="KW-0472">Membrane</keyword>
<keyword evidence="1" id="KW-0812">Transmembrane</keyword>
<dbReference type="RefSeq" id="WP_131552809.1">
    <property type="nucleotide sequence ID" value="NZ_SJSK01000002.1"/>
</dbReference>
<dbReference type="Proteomes" id="UP000292884">
    <property type="component" value="Unassembled WGS sequence"/>
</dbReference>
<feature type="transmembrane region" description="Helical" evidence="1">
    <location>
        <begin position="228"/>
        <end position="249"/>
    </location>
</feature>
<organism evidence="2 3">
    <name type="scientific">Pedobacter frigiditerrae</name>
    <dbReference type="NCBI Taxonomy" id="2530452"/>
    <lineage>
        <taxon>Bacteria</taxon>
        <taxon>Pseudomonadati</taxon>
        <taxon>Bacteroidota</taxon>
        <taxon>Sphingobacteriia</taxon>
        <taxon>Sphingobacteriales</taxon>
        <taxon>Sphingobacteriaceae</taxon>
        <taxon>Pedobacter</taxon>
    </lineage>
</organism>
<feature type="transmembrane region" description="Helical" evidence="1">
    <location>
        <begin position="269"/>
        <end position="285"/>
    </location>
</feature>
<comment type="caution">
    <text evidence="2">The sequence shown here is derived from an EMBL/GenBank/DDBJ whole genome shotgun (WGS) entry which is preliminary data.</text>
</comment>
<feature type="transmembrane region" description="Helical" evidence="1">
    <location>
        <begin position="7"/>
        <end position="24"/>
    </location>
</feature>
<dbReference type="OrthoDB" id="767210at2"/>
<dbReference type="Pfam" id="PF11188">
    <property type="entry name" value="DUF2975"/>
    <property type="match status" value="1"/>
</dbReference>
<protein>
    <submittedName>
        <fullName evidence="2">DUF2975 domain-containing protein</fullName>
    </submittedName>
</protein>
<dbReference type="EMBL" id="SJSK01000002">
    <property type="protein sequence ID" value="TCC91869.1"/>
    <property type="molecule type" value="Genomic_DNA"/>
</dbReference>
<sequence length="299" mass="34540">MKINGNVISAFCVIVILILVFGKMELYHYYPDNSYGIDAYSMEENKGDSIKSEIRIAQQKLDSIKRVERNYIDGFDGFSGSYNNFLGLVNLERKSDRGEKKDNLEYLVLSKIGLKVQEREGPNYLAFYTKNGDSYLSRTKLSVNGKENSISYIDKKVNYKYSSKENMILLPLRMPFWKVSVEIFSYAIIAIALFSYFFTLKMFFEVIIAISKNNGFENKNVNKLKKMAIVLAVLGTYSSVFNIIIYLFFSINHSIEGVAITYSFWEHDYFLVILSALCYLIYTAFKKAMILKQEQDLTI</sequence>
<dbReference type="AlphaFoldDB" id="A0A4R0MX65"/>
<feature type="transmembrane region" description="Helical" evidence="1">
    <location>
        <begin position="183"/>
        <end position="208"/>
    </location>
</feature>
<dbReference type="InterPro" id="IPR021354">
    <property type="entry name" value="DUF2975"/>
</dbReference>
<gene>
    <name evidence="2" type="ORF">EZ428_08965</name>
</gene>
<keyword evidence="1" id="KW-1133">Transmembrane helix</keyword>
<keyword evidence="3" id="KW-1185">Reference proteome</keyword>